<dbReference type="PATRIC" id="fig|570156.3.peg.548"/>
<dbReference type="AlphaFoldDB" id="A0A0P7DTP1"/>
<keyword evidence="1" id="KW-0472">Membrane</keyword>
<evidence type="ECO:0000313" key="3">
    <source>
        <dbReference type="Proteomes" id="UP000050378"/>
    </source>
</evidence>
<reference evidence="2 3" key="1">
    <citation type="submission" date="2015-09" db="EMBL/GenBank/DDBJ databases">
        <title>Draft Genome Sequence of Pseudoalteromonas lipolytica UCD-48B.</title>
        <authorList>
            <person name="Krusor M."/>
            <person name="Coil D.A."/>
            <person name="Lang J.M."/>
            <person name="Eisen J.A."/>
            <person name="Alexiev A."/>
        </authorList>
    </citation>
    <scope>NUCLEOTIDE SEQUENCE [LARGE SCALE GENOMIC DNA]</scope>
    <source>
        <strain evidence="2 3">UCD-48B</strain>
    </source>
</reference>
<name>A0A0P7DTP1_9GAMM</name>
<dbReference type="OrthoDB" id="6304733at2"/>
<feature type="transmembrane region" description="Helical" evidence="1">
    <location>
        <begin position="12"/>
        <end position="33"/>
    </location>
</feature>
<keyword evidence="1" id="KW-0812">Transmembrane</keyword>
<accession>A0A0P7DTP1</accession>
<dbReference type="RefSeq" id="WP_054551487.1">
    <property type="nucleotide sequence ID" value="NZ_LJTC01000002.1"/>
</dbReference>
<feature type="transmembrane region" description="Helical" evidence="1">
    <location>
        <begin position="45"/>
        <end position="63"/>
    </location>
</feature>
<comment type="caution">
    <text evidence="2">The sequence shown here is derived from an EMBL/GenBank/DDBJ whole genome shotgun (WGS) entry which is preliminary data.</text>
</comment>
<dbReference type="STRING" id="570156.AOG27_02765"/>
<sequence length="153" mass="18277">MQVFRRKRKKVSFKLLNSFLYRLLFGGMFAYYLTEFAEKPFFMQLGFIVVCCIISIIVDYWMIEPKNSVEVSIDGEKLLLLGVKIDISEVTEILYSQTKRFEHTVRFSYKNLTYQDFELASSDLIEDLRFYDFLVDHQLPVKMLDNNERLNEH</sequence>
<protein>
    <submittedName>
        <fullName evidence="2">Uncharacterized protein</fullName>
    </submittedName>
</protein>
<keyword evidence="1" id="KW-1133">Transmembrane helix</keyword>
<evidence type="ECO:0000256" key="1">
    <source>
        <dbReference type="SAM" id="Phobius"/>
    </source>
</evidence>
<dbReference type="Proteomes" id="UP000050378">
    <property type="component" value="Unassembled WGS sequence"/>
</dbReference>
<evidence type="ECO:0000313" key="2">
    <source>
        <dbReference type="EMBL" id="KPM84734.1"/>
    </source>
</evidence>
<gene>
    <name evidence="2" type="ORF">AOG27_02765</name>
</gene>
<organism evidence="2 3">
    <name type="scientific">Pseudoalteromonas lipolytica</name>
    <dbReference type="NCBI Taxonomy" id="570156"/>
    <lineage>
        <taxon>Bacteria</taxon>
        <taxon>Pseudomonadati</taxon>
        <taxon>Pseudomonadota</taxon>
        <taxon>Gammaproteobacteria</taxon>
        <taxon>Alteromonadales</taxon>
        <taxon>Pseudoalteromonadaceae</taxon>
        <taxon>Pseudoalteromonas</taxon>
    </lineage>
</organism>
<proteinExistence type="predicted"/>
<dbReference type="EMBL" id="LJTC01000002">
    <property type="protein sequence ID" value="KPM84734.1"/>
    <property type="molecule type" value="Genomic_DNA"/>
</dbReference>